<dbReference type="EMBL" id="ARZA01000065">
    <property type="protein sequence ID" value="EOD01352.1"/>
    <property type="molecule type" value="Genomic_DNA"/>
</dbReference>
<dbReference type="PANTHER" id="PTHR21310:SF15">
    <property type="entry name" value="AMINOGLYCOSIDE PHOSPHOTRANSFERASE DOMAIN-CONTAINING PROTEIN"/>
    <property type="match status" value="1"/>
</dbReference>
<reference evidence="2 3" key="1">
    <citation type="journal article" date="2015" name="Geomicrobiol. J.">
        <title>Caldisalinibacter kiritimatiensis gen. nov., sp. nov., a moderately thermohalophilic thiosulfate-reducing bacterium from a hypersaline microbial mat.</title>
        <authorList>
            <person name="Ben Hania W."/>
            <person name="Joseph M."/>
            <person name="Fiebig A."/>
            <person name="Bunk B."/>
            <person name="Klenk H.-P."/>
            <person name="Fardeau M.-L."/>
            <person name="Spring S."/>
        </authorList>
    </citation>
    <scope>NUCLEOTIDE SEQUENCE [LARGE SCALE GENOMIC DNA]</scope>
    <source>
        <strain evidence="2 3">L21-TH-D2</strain>
    </source>
</reference>
<dbReference type="InterPro" id="IPR002575">
    <property type="entry name" value="Aminoglycoside_PTrfase"/>
</dbReference>
<feature type="domain" description="Aminoglycoside phosphotransferase" evidence="1">
    <location>
        <begin position="35"/>
        <end position="247"/>
    </location>
</feature>
<dbReference type="STRING" id="1304284.L21TH_0573"/>
<accession>R1AXG9</accession>
<dbReference type="AlphaFoldDB" id="R1AXG9"/>
<organism evidence="2 3">
    <name type="scientific">Caldisalinibacter kiritimatiensis</name>
    <dbReference type="NCBI Taxonomy" id="1304284"/>
    <lineage>
        <taxon>Bacteria</taxon>
        <taxon>Bacillati</taxon>
        <taxon>Bacillota</taxon>
        <taxon>Tissierellia</taxon>
        <taxon>Tissierellales</taxon>
        <taxon>Thermohalobacteraceae</taxon>
        <taxon>Caldisalinibacter</taxon>
    </lineage>
</organism>
<sequence>MKGFNEKVITIVKHNISDDFKIIPIGHHELGRHLVYCIIDSKNNEYILKIYGKAGRWCNEITAIKKLDDVVVLPQIVNYGKLQDGTEWILSRKIPGFVLNEVWSKLRLEERERIVKEMGEYLGRIHKKSTYSYYGPWIECASNDYRFQDYIKFRKYNDEKIFKQILTQNLPHEKLLRVAYRVLISYYEKINDKTLPRICHRDFLGRNIIVNKFNDKWSVQGIIDFEHCQPDDPYIDLSSMYQSVFIDYPTLESSFLNGYTKYMYLSKNFGDKLKYYLINTGLHICSWTYQCAPSYYKRGIRLLKLILKD</sequence>
<dbReference type="PANTHER" id="PTHR21310">
    <property type="entry name" value="AMINOGLYCOSIDE PHOSPHOTRANSFERASE-RELATED-RELATED"/>
    <property type="match status" value="1"/>
</dbReference>
<dbReference type="RefSeq" id="WP_006308484.1">
    <property type="nucleotide sequence ID" value="NZ_ARZA01000065.1"/>
</dbReference>
<gene>
    <name evidence="2" type="ORF">L21TH_0573</name>
</gene>
<evidence type="ECO:0000313" key="3">
    <source>
        <dbReference type="Proteomes" id="UP000013378"/>
    </source>
</evidence>
<protein>
    <recommendedName>
        <fullName evidence="1">Aminoglycoside phosphotransferase domain-containing protein</fullName>
    </recommendedName>
</protein>
<dbReference type="eggNOG" id="COG2334">
    <property type="taxonomic scope" value="Bacteria"/>
</dbReference>
<dbReference type="OrthoDB" id="1908872at2"/>
<keyword evidence="3" id="KW-1185">Reference proteome</keyword>
<name>R1AXG9_9FIRM</name>
<dbReference type="SUPFAM" id="SSF56112">
    <property type="entry name" value="Protein kinase-like (PK-like)"/>
    <property type="match status" value="1"/>
</dbReference>
<dbReference type="Gene3D" id="3.90.1200.10">
    <property type="match status" value="1"/>
</dbReference>
<proteinExistence type="predicted"/>
<dbReference type="InterPro" id="IPR011009">
    <property type="entry name" value="Kinase-like_dom_sf"/>
</dbReference>
<dbReference type="Proteomes" id="UP000013378">
    <property type="component" value="Unassembled WGS sequence"/>
</dbReference>
<dbReference type="Pfam" id="PF01636">
    <property type="entry name" value="APH"/>
    <property type="match status" value="1"/>
</dbReference>
<comment type="caution">
    <text evidence="2">The sequence shown here is derived from an EMBL/GenBank/DDBJ whole genome shotgun (WGS) entry which is preliminary data.</text>
</comment>
<evidence type="ECO:0000259" key="1">
    <source>
        <dbReference type="Pfam" id="PF01636"/>
    </source>
</evidence>
<dbReference type="InterPro" id="IPR051678">
    <property type="entry name" value="AGP_Transferase"/>
</dbReference>
<evidence type="ECO:0000313" key="2">
    <source>
        <dbReference type="EMBL" id="EOD01352.1"/>
    </source>
</evidence>